<dbReference type="PANTHER" id="PTHR43047:SF72">
    <property type="entry name" value="OSMOSENSING HISTIDINE PROTEIN KINASE SLN1"/>
    <property type="match status" value="1"/>
</dbReference>
<dbReference type="PRINTS" id="PR00344">
    <property type="entry name" value="BCTRLSENSOR"/>
</dbReference>
<dbReference type="InterPro" id="IPR005467">
    <property type="entry name" value="His_kinase_dom"/>
</dbReference>
<evidence type="ECO:0000256" key="6">
    <source>
        <dbReference type="ARBA" id="ARBA00022777"/>
    </source>
</evidence>
<proteinExistence type="inferred from homology"/>
<dbReference type="SMART" id="SM00065">
    <property type="entry name" value="GAF"/>
    <property type="match status" value="1"/>
</dbReference>
<comment type="caution">
    <text evidence="11">The sequence shown here is derived from an EMBL/GenBank/DDBJ whole genome shotgun (WGS) entry which is preliminary data.</text>
</comment>
<dbReference type="InterPro" id="IPR003661">
    <property type="entry name" value="HisK_dim/P_dom"/>
</dbReference>
<evidence type="ECO:0000256" key="8">
    <source>
        <dbReference type="ARBA" id="ARBA00074306"/>
    </source>
</evidence>
<evidence type="ECO:0000256" key="9">
    <source>
        <dbReference type="SAM" id="Phobius"/>
    </source>
</evidence>
<evidence type="ECO:0000259" key="10">
    <source>
        <dbReference type="PROSITE" id="PS50109"/>
    </source>
</evidence>
<dbReference type="SMART" id="SM00387">
    <property type="entry name" value="HATPase_c"/>
    <property type="match status" value="1"/>
</dbReference>
<dbReference type="InterPro" id="IPR003018">
    <property type="entry name" value="GAF"/>
</dbReference>
<dbReference type="SUPFAM" id="SSF47384">
    <property type="entry name" value="Homodimeric domain of signal transducing histidine kinase"/>
    <property type="match status" value="1"/>
</dbReference>
<dbReference type="SMART" id="SM00388">
    <property type="entry name" value="HisKA"/>
    <property type="match status" value="1"/>
</dbReference>
<evidence type="ECO:0000256" key="2">
    <source>
        <dbReference type="ARBA" id="ARBA00006402"/>
    </source>
</evidence>
<dbReference type="GO" id="GO:0009927">
    <property type="term" value="F:histidine phosphotransfer kinase activity"/>
    <property type="evidence" value="ECO:0007669"/>
    <property type="project" value="TreeGrafter"/>
</dbReference>
<dbReference type="RefSeq" id="WP_152749598.1">
    <property type="nucleotide sequence ID" value="NZ_SPSE01000008.1"/>
</dbReference>
<dbReference type="InterPro" id="IPR004358">
    <property type="entry name" value="Sig_transdc_His_kin-like_C"/>
</dbReference>
<dbReference type="EC" id="2.7.13.3" evidence="3"/>
<dbReference type="Pfam" id="PF01590">
    <property type="entry name" value="GAF"/>
    <property type="match status" value="1"/>
</dbReference>
<dbReference type="PROSITE" id="PS50109">
    <property type="entry name" value="HIS_KIN"/>
    <property type="match status" value="1"/>
</dbReference>
<reference evidence="11 12" key="1">
    <citation type="journal article" date="2019" name="Lett. Appl. Microbiol.">
        <title>A case of 'blown pack' spoilage of vacuum-packaged pork likely associated with Clostridium estertheticum in Canada.</title>
        <authorList>
            <person name="Zhang P."/>
            <person name="Ward P."/>
            <person name="McMullen L.M."/>
            <person name="Yang X."/>
        </authorList>
    </citation>
    <scope>NUCLEOTIDE SEQUENCE [LARGE SCALE GENOMIC DNA]</scope>
    <source>
        <strain evidence="11 12">MA19</strain>
    </source>
</reference>
<evidence type="ECO:0000313" key="11">
    <source>
        <dbReference type="EMBL" id="MPQ60590.1"/>
    </source>
</evidence>
<keyword evidence="4" id="KW-0597">Phosphoprotein</keyword>
<feature type="transmembrane region" description="Helical" evidence="9">
    <location>
        <begin position="9"/>
        <end position="28"/>
    </location>
</feature>
<feature type="domain" description="Histidine kinase" evidence="10">
    <location>
        <begin position="216"/>
        <end position="448"/>
    </location>
</feature>
<dbReference type="InterPro" id="IPR003594">
    <property type="entry name" value="HATPase_dom"/>
</dbReference>
<dbReference type="Gene3D" id="1.10.287.130">
    <property type="match status" value="1"/>
</dbReference>
<dbReference type="Proteomes" id="UP000342249">
    <property type="component" value="Unassembled WGS sequence"/>
</dbReference>
<dbReference type="AlphaFoldDB" id="A0A5N7IVT7"/>
<evidence type="ECO:0000256" key="3">
    <source>
        <dbReference type="ARBA" id="ARBA00012438"/>
    </source>
</evidence>
<dbReference type="FunFam" id="1.10.287.130:FF:000001">
    <property type="entry name" value="Two-component sensor histidine kinase"/>
    <property type="match status" value="1"/>
</dbReference>
<keyword evidence="9" id="KW-0812">Transmembrane</keyword>
<dbReference type="EMBL" id="SPSF01000008">
    <property type="protein sequence ID" value="MPQ60590.1"/>
    <property type="molecule type" value="Genomic_DNA"/>
</dbReference>
<gene>
    <name evidence="11" type="ORF">E4V82_00445</name>
</gene>
<dbReference type="SUPFAM" id="SSF55874">
    <property type="entry name" value="ATPase domain of HSP90 chaperone/DNA topoisomerase II/histidine kinase"/>
    <property type="match status" value="1"/>
</dbReference>
<comment type="catalytic activity">
    <reaction evidence="1">
        <text>ATP + protein L-histidine = ADP + protein N-phospho-L-histidine.</text>
        <dbReference type="EC" id="2.7.13.3"/>
    </reaction>
</comment>
<name>A0A5N7IVT7_9CLOT</name>
<accession>A0A5N7IVT7</accession>
<dbReference type="Gene3D" id="3.30.450.40">
    <property type="match status" value="1"/>
</dbReference>
<keyword evidence="6" id="KW-0418">Kinase</keyword>
<dbReference type="Pfam" id="PF00512">
    <property type="entry name" value="HisKA"/>
    <property type="match status" value="1"/>
</dbReference>
<organism evidence="11 12">
    <name type="scientific">Clostridium estertheticum</name>
    <dbReference type="NCBI Taxonomy" id="238834"/>
    <lineage>
        <taxon>Bacteria</taxon>
        <taxon>Bacillati</taxon>
        <taxon>Bacillota</taxon>
        <taxon>Clostridia</taxon>
        <taxon>Eubacteriales</taxon>
        <taxon>Clostridiaceae</taxon>
        <taxon>Clostridium</taxon>
    </lineage>
</organism>
<dbReference type="InterPro" id="IPR036890">
    <property type="entry name" value="HATPase_C_sf"/>
</dbReference>
<dbReference type="InterPro" id="IPR036097">
    <property type="entry name" value="HisK_dim/P_sf"/>
</dbReference>
<keyword evidence="9" id="KW-1133">Transmembrane helix</keyword>
<dbReference type="InterPro" id="IPR029016">
    <property type="entry name" value="GAF-like_dom_sf"/>
</dbReference>
<evidence type="ECO:0000256" key="7">
    <source>
        <dbReference type="ARBA" id="ARBA00023012"/>
    </source>
</evidence>
<keyword evidence="5" id="KW-0808">Transferase</keyword>
<evidence type="ECO:0000256" key="5">
    <source>
        <dbReference type="ARBA" id="ARBA00022679"/>
    </source>
</evidence>
<evidence type="ECO:0000256" key="1">
    <source>
        <dbReference type="ARBA" id="ARBA00000085"/>
    </source>
</evidence>
<evidence type="ECO:0000256" key="4">
    <source>
        <dbReference type="ARBA" id="ARBA00022553"/>
    </source>
</evidence>
<keyword evidence="7" id="KW-0902">Two-component regulatory system</keyword>
<sequence length="450" mass="51030">MMEILSNKFYLYIGVIIIINIIIMHIVIKTTMFKKSKEFDKKIISNIDIFKSTTNINDIFNKLLNNLYESSAYDAAISILKNDTEFKIMAIHGSRVELNTSSYIQDKKFINLINRVTESGTMYYIQDLNKVDYALYSDKLQLLLYHMRSLLMIPIIYKDEIYGVVIMVNYKKAAYNESYRGNAYSIVSQVAVAIENAKLFKKLKDIDKTKTDFLSTVSHELRTPLTSIIGFTEMVKRKFEGTIVPELDLSIQKNQSAVVKIKRNVNIILSEGERLSSLINDLLDISRMEAGKVVLNMRKIDIEEIITQVITLMNPIIRGKSLQVIQSISETLPEIMADKDKLMQVIINLISNAIKFTQKGCIVCSARVVAQNIIVSISDTGVGIREEDKKYIFKKFSQVGDTLTDKPTGTGLGLSICKYIIEEHGGEIWVESEIGKGTDFSFSIPIIKSN</sequence>
<dbReference type="CDD" id="cd00082">
    <property type="entry name" value="HisKA"/>
    <property type="match status" value="1"/>
</dbReference>
<evidence type="ECO:0000313" key="12">
    <source>
        <dbReference type="Proteomes" id="UP000342249"/>
    </source>
</evidence>
<dbReference type="Gene3D" id="3.30.565.10">
    <property type="entry name" value="Histidine kinase-like ATPase, C-terminal domain"/>
    <property type="match status" value="1"/>
</dbReference>
<dbReference type="Pfam" id="PF02518">
    <property type="entry name" value="HATPase_c"/>
    <property type="match status" value="1"/>
</dbReference>
<dbReference type="PANTHER" id="PTHR43047">
    <property type="entry name" value="TWO-COMPONENT HISTIDINE PROTEIN KINASE"/>
    <property type="match status" value="1"/>
</dbReference>
<dbReference type="FunFam" id="3.30.565.10:FF:000010">
    <property type="entry name" value="Sensor histidine kinase RcsC"/>
    <property type="match status" value="1"/>
</dbReference>
<dbReference type="CDD" id="cd16922">
    <property type="entry name" value="HATPase_EvgS-ArcB-TorS-like"/>
    <property type="match status" value="1"/>
</dbReference>
<keyword evidence="9" id="KW-0472">Membrane</keyword>
<protein>
    <recommendedName>
        <fullName evidence="8">Circadian input-output histidine kinase CikA</fullName>
        <ecNumber evidence="3">2.7.13.3</ecNumber>
    </recommendedName>
</protein>
<comment type="similarity">
    <text evidence="2">In the N-terminal section; belongs to the phytochrome family.</text>
</comment>
<dbReference type="SUPFAM" id="SSF55781">
    <property type="entry name" value="GAF domain-like"/>
    <property type="match status" value="1"/>
</dbReference>
<dbReference type="GO" id="GO:0000155">
    <property type="term" value="F:phosphorelay sensor kinase activity"/>
    <property type="evidence" value="ECO:0007669"/>
    <property type="project" value="InterPro"/>
</dbReference>
<dbReference type="GO" id="GO:0005886">
    <property type="term" value="C:plasma membrane"/>
    <property type="evidence" value="ECO:0007669"/>
    <property type="project" value="TreeGrafter"/>
</dbReference>